<organism evidence="1 2">
    <name type="scientific">Bemisia tabaci</name>
    <name type="common">Sweetpotato whitefly</name>
    <name type="synonym">Aleurodes tabaci</name>
    <dbReference type="NCBI Taxonomy" id="7038"/>
    <lineage>
        <taxon>Eukaryota</taxon>
        <taxon>Metazoa</taxon>
        <taxon>Ecdysozoa</taxon>
        <taxon>Arthropoda</taxon>
        <taxon>Hexapoda</taxon>
        <taxon>Insecta</taxon>
        <taxon>Pterygota</taxon>
        <taxon>Neoptera</taxon>
        <taxon>Paraneoptera</taxon>
        <taxon>Hemiptera</taxon>
        <taxon>Sternorrhyncha</taxon>
        <taxon>Aleyrodoidea</taxon>
        <taxon>Aleyrodidae</taxon>
        <taxon>Aleyrodinae</taxon>
        <taxon>Bemisia</taxon>
    </lineage>
</organism>
<reference evidence="1" key="1">
    <citation type="submission" date="2021-12" db="EMBL/GenBank/DDBJ databases">
        <authorList>
            <person name="King R."/>
        </authorList>
    </citation>
    <scope>NUCLEOTIDE SEQUENCE</scope>
</reference>
<evidence type="ECO:0000313" key="2">
    <source>
        <dbReference type="Proteomes" id="UP001152759"/>
    </source>
</evidence>
<name>A0A9P0EVL3_BEMTA</name>
<evidence type="ECO:0000313" key="1">
    <source>
        <dbReference type="EMBL" id="CAH0380946.1"/>
    </source>
</evidence>
<sequence length="100" mass="11166">MRDQLINMKPEENECAIINLDSSKGSGTHWVAYSKRGSRTLYYNSFGDVAPPSELTRYLGGSSLIEYNFSAEQAYGTVICGHLCLSFLIKAARHWDPTSQ</sequence>
<accession>A0A9P0EVL3</accession>
<dbReference type="AlphaFoldDB" id="A0A9P0EVL3"/>
<dbReference type="Proteomes" id="UP001152759">
    <property type="component" value="Chromosome 1"/>
</dbReference>
<proteinExistence type="predicted"/>
<gene>
    <name evidence="1" type="ORF">BEMITA_LOCUS647</name>
</gene>
<dbReference type="EMBL" id="OU963862">
    <property type="protein sequence ID" value="CAH0380946.1"/>
    <property type="molecule type" value="Genomic_DNA"/>
</dbReference>
<protein>
    <submittedName>
        <fullName evidence="1">Uncharacterized protein</fullName>
    </submittedName>
</protein>
<keyword evidence="2" id="KW-1185">Reference proteome</keyword>